<protein>
    <recommendedName>
        <fullName evidence="8">Transcription factor</fullName>
    </recommendedName>
</protein>
<evidence type="ECO:0000256" key="4">
    <source>
        <dbReference type="ARBA" id="ARBA00023015"/>
    </source>
</evidence>
<keyword evidence="2 9" id="KW-0597">Phosphoprotein</keyword>
<dbReference type="Pfam" id="PF00072">
    <property type="entry name" value="Response_reg"/>
    <property type="match status" value="1"/>
</dbReference>
<dbReference type="SMART" id="SM00448">
    <property type="entry name" value="REC"/>
    <property type="match status" value="1"/>
</dbReference>
<dbReference type="InterPro" id="IPR036388">
    <property type="entry name" value="WH-like_DNA-bd_sf"/>
</dbReference>
<evidence type="ECO:0000256" key="7">
    <source>
        <dbReference type="ARBA" id="ARBA00023242"/>
    </source>
</evidence>
<feature type="region of interest" description="Disordered" evidence="10">
    <location>
        <begin position="111"/>
        <end position="131"/>
    </location>
</feature>
<dbReference type="Gene3D" id="1.10.10.10">
    <property type="entry name" value="Winged helix-like DNA-binding domain superfamily/Winged helix DNA-binding domain"/>
    <property type="match status" value="1"/>
</dbReference>
<dbReference type="GO" id="GO:0000156">
    <property type="term" value="F:phosphorelay response regulator activity"/>
    <property type="evidence" value="ECO:0007669"/>
    <property type="project" value="InterPro"/>
</dbReference>
<dbReference type="InterPro" id="IPR001789">
    <property type="entry name" value="Sig_transdc_resp-reg_receiver"/>
</dbReference>
<dbReference type="GO" id="GO:0005634">
    <property type="term" value="C:nucleus"/>
    <property type="evidence" value="ECO:0007669"/>
    <property type="project" value="UniProtKB-SubCell"/>
</dbReference>
<keyword evidence="4 8" id="KW-0805">Transcription regulation</keyword>
<proteinExistence type="predicted"/>
<evidence type="ECO:0000256" key="6">
    <source>
        <dbReference type="ARBA" id="ARBA00023163"/>
    </source>
</evidence>
<dbReference type="GO" id="GO:0006357">
    <property type="term" value="P:regulation of transcription by RNA polymerase II"/>
    <property type="evidence" value="ECO:0007669"/>
    <property type="project" value="UniProtKB-UniRule"/>
</dbReference>
<dbReference type="CDD" id="cd17546">
    <property type="entry name" value="REC_hyHK_CKI1_RcsC-like"/>
    <property type="match status" value="1"/>
</dbReference>
<keyword evidence="7 8" id="KW-0539">Nucleus</keyword>
<evidence type="ECO:0000256" key="3">
    <source>
        <dbReference type="ARBA" id="ARBA00023012"/>
    </source>
</evidence>
<gene>
    <name evidence="12" type="ORF">C2G38_2229129</name>
</gene>
<dbReference type="PIRSF" id="PIRSF002595">
    <property type="entry name" value="RR_SKN7"/>
    <property type="match status" value="1"/>
</dbReference>
<evidence type="ECO:0000259" key="11">
    <source>
        <dbReference type="PROSITE" id="PS50110"/>
    </source>
</evidence>
<dbReference type="AlphaFoldDB" id="A0A397TV26"/>
<dbReference type="OrthoDB" id="60033at2759"/>
<dbReference type="SUPFAM" id="SSF52172">
    <property type="entry name" value="CheY-like"/>
    <property type="match status" value="1"/>
</dbReference>
<dbReference type="InterPro" id="IPR014402">
    <property type="entry name" value="Sig_transdc_resp-reg_Skn7"/>
</dbReference>
<keyword evidence="5 8" id="KW-0238">DNA-binding</keyword>
<dbReference type="FunFam" id="1.10.10.10:FF:000027">
    <property type="entry name" value="Heat shock transcription factor 1"/>
    <property type="match status" value="1"/>
</dbReference>
<dbReference type="Gene3D" id="3.40.50.2300">
    <property type="match status" value="1"/>
</dbReference>
<dbReference type="InterPro" id="IPR000232">
    <property type="entry name" value="HSF_DNA-bd"/>
</dbReference>
<comment type="subcellular location">
    <subcellularLocation>
        <location evidence="1 8">Nucleus</location>
    </subcellularLocation>
</comment>
<dbReference type="Proteomes" id="UP000266673">
    <property type="component" value="Unassembled WGS sequence"/>
</dbReference>
<dbReference type="InterPro" id="IPR011006">
    <property type="entry name" value="CheY-like_superfamily"/>
</dbReference>
<feature type="modified residue" description="4-aspartylphosphate" evidence="9">
    <location>
        <position position="459"/>
    </location>
</feature>
<comment type="caution">
    <text evidence="12">The sequence shown here is derived from an EMBL/GenBank/DDBJ whole genome shotgun (WGS) entry which is preliminary data.</text>
</comment>
<dbReference type="SMART" id="SM00415">
    <property type="entry name" value="HSF"/>
    <property type="match status" value="1"/>
</dbReference>
<evidence type="ECO:0000256" key="8">
    <source>
        <dbReference type="PIRNR" id="PIRNR002595"/>
    </source>
</evidence>
<evidence type="ECO:0000256" key="1">
    <source>
        <dbReference type="ARBA" id="ARBA00004123"/>
    </source>
</evidence>
<feature type="domain" description="Response regulatory" evidence="11">
    <location>
        <begin position="410"/>
        <end position="524"/>
    </location>
</feature>
<name>A0A397TV26_9GLOM</name>
<evidence type="ECO:0000256" key="2">
    <source>
        <dbReference type="ARBA" id="ARBA00022553"/>
    </source>
</evidence>
<keyword evidence="13" id="KW-1185">Reference proteome</keyword>
<dbReference type="SUPFAM" id="SSF46785">
    <property type="entry name" value="Winged helix' DNA-binding domain"/>
    <property type="match status" value="1"/>
</dbReference>
<dbReference type="EMBL" id="QKWP01002860">
    <property type="protein sequence ID" value="RIB01995.1"/>
    <property type="molecule type" value="Genomic_DNA"/>
</dbReference>
<dbReference type="GO" id="GO:0043565">
    <property type="term" value="F:sequence-specific DNA binding"/>
    <property type="evidence" value="ECO:0007669"/>
    <property type="project" value="InterPro"/>
</dbReference>
<dbReference type="PRINTS" id="PR00056">
    <property type="entry name" value="HSFDOMAIN"/>
</dbReference>
<keyword evidence="6 8" id="KW-0804">Transcription</keyword>
<feature type="region of interest" description="Disordered" evidence="10">
    <location>
        <begin position="363"/>
        <end position="395"/>
    </location>
</feature>
<dbReference type="PROSITE" id="PS50110">
    <property type="entry name" value="RESPONSE_REGULATORY"/>
    <property type="match status" value="1"/>
</dbReference>
<evidence type="ECO:0000256" key="9">
    <source>
        <dbReference type="PROSITE-ProRule" id="PRU00169"/>
    </source>
</evidence>
<reference evidence="12 13" key="1">
    <citation type="submission" date="2018-06" db="EMBL/GenBank/DDBJ databases">
        <title>Comparative genomics reveals the genomic features of Rhizophagus irregularis, R. cerebriforme, R. diaphanum and Gigaspora rosea, and their symbiotic lifestyle signature.</title>
        <authorList>
            <person name="Morin E."/>
            <person name="San Clemente H."/>
            <person name="Chen E.C.H."/>
            <person name="De La Providencia I."/>
            <person name="Hainaut M."/>
            <person name="Kuo A."/>
            <person name="Kohler A."/>
            <person name="Murat C."/>
            <person name="Tang N."/>
            <person name="Roy S."/>
            <person name="Loubradou J."/>
            <person name="Henrissat B."/>
            <person name="Grigoriev I.V."/>
            <person name="Corradi N."/>
            <person name="Roux C."/>
            <person name="Martin F.M."/>
        </authorList>
    </citation>
    <scope>NUCLEOTIDE SEQUENCE [LARGE SCALE GENOMIC DNA]</scope>
    <source>
        <strain evidence="12 13">DAOM 194757</strain>
    </source>
</reference>
<evidence type="ECO:0000313" key="12">
    <source>
        <dbReference type="EMBL" id="RIB01995.1"/>
    </source>
</evidence>
<dbReference type="GO" id="GO:0003700">
    <property type="term" value="F:DNA-binding transcription factor activity"/>
    <property type="evidence" value="ECO:0007669"/>
    <property type="project" value="UniProtKB-UniRule"/>
</dbReference>
<evidence type="ECO:0000313" key="13">
    <source>
        <dbReference type="Proteomes" id="UP000266673"/>
    </source>
</evidence>
<keyword evidence="3" id="KW-0902">Two-component regulatory system</keyword>
<dbReference type="PROSITE" id="PS00434">
    <property type="entry name" value="HSF_DOMAIN"/>
    <property type="match status" value="1"/>
</dbReference>
<accession>A0A397TV26</accession>
<dbReference type="Pfam" id="PF00447">
    <property type="entry name" value="HSF_DNA-bind"/>
    <property type="match status" value="1"/>
</dbReference>
<sequence>MSNISGGPDFVRKLFKMLEDSSYSDVVSWGANGDSFVVKEIDAFTKTILPRHFKHSNFASFVRQLNKYDFHKIRSTDDSAGLYGEQAWEFHHPQFHYNNRDQLDSIKRKTPANRKPAAVNPPSDASNNSQLNDLQNQINNLSKLQSVMNERLLSLNKSYDAVVQDILNFKKNMVAQDQLMHELIQYLIGLEAEKSGSSRSFVNGNSLDDGINNTFVPSEQAQKLINSYTQVSRASIDQMNEISQRVQSLHNITSNTSNMNNHSIISSEPLTIPSTLPSLGSENAMGLNNNIRNINNSSDATMSNLFLTSQRSSTIENSEMSKMTEISQQRSNDFIPEAMFNNVMSSDNVTVLTVGHLSPKQSHASSSNIIPVSTASPSNVSRIDNTSQNTSNSMRVHRSTFMPAWSVPPKVLLVDDDLVYQKFGSKLLEVFGCSFDIAVDGIGAVNHMNMSKYDLVLMDIVLPNLDGVEATAQIRRFDNSTPIISMTSSISQQDCSIYLSNGMNDVLAKPFSKSMFLKILENYCSHLVMPNFQSIPRPFGISDISTPTTSNSDMFSHSSDTSVGEKNNDHNDNLVPNQMSLTVSNGSYSSGGPMFTIMSSMSSNDYMQQVMNHIANASSVTRKNALDKDFQDQRPCKKPKFEVIE</sequence>
<dbReference type="InterPro" id="IPR036390">
    <property type="entry name" value="WH_DNA-bd_sf"/>
</dbReference>
<feature type="compositionally biased region" description="Polar residues" evidence="10">
    <location>
        <begin position="363"/>
        <end position="394"/>
    </location>
</feature>
<dbReference type="PANTHER" id="PTHR45339:SF1">
    <property type="entry name" value="HYBRID SIGNAL TRANSDUCTION HISTIDINE KINASE J"/>
    <property type="match status" value="1"/>
</dbReference>
<organism evidence="12 13">
    <name type="scientific">Gigaspora rosea</name>
    <dbReference type="NCBI Taxonomy" id="44941"/>
    <lineage>
        <taxon>Eukaryota</taxon>
        <taxon>Fungi</taxon>
        <taxon>Fungi incertae sedis</taxon>
        <taxon>Mucoromycota</taxon>
        <taxon>Glomeromycotina</taxon>
        <taxon>Glomeromycetes</taxon>
        <taxon>Diversisporales</taxon>
        <taxon>Gigasporaceae</taxon>
        <taxon>Gigaspora</taxon>
    </lineage>
</organism>
<evidence type="ECO:0000256" key="5">
    <source>
        <dbReference type="ARBA" id="ARBA00023125"/>
    </source>
</evidence>
<dbReference type="PANTHER" id="PTHR45339">
    <property type="entry name" value="HYBRID SIGNAL TRANSDUCTION HISTIDINE KINASE J"/>
    <property type="match status" value="1"/>
</dbReference>
<evidence type="ECO:0000256" key="10">
    <source>
        <dbReference type="SAM" id="MobiDB-lite"/>
    </source>
</evidence>
<dbReference type="STRING" id="44941.A0A397TV26"/>